<evidence type="ECO:0000313" key="1">
    <source>
        <dbReference type="EMBL" id="KDR53215.1"/>
    </source>
</evidence>
<evidence type="ECO:0000313" key="2">
    <source>
        <dbReference type="Proteomes" id="UP000027442"/>
    </source>
</evidence>
<dbReference type="PATRIC" id="fig|1122985.7.peg.717"/>
<keyword evidence="2" id="KW-1185">Reference proteome</keyword>
<comment type="caution">
    <text evidence="1">The sequence shown here is derived from an EMBL/GenBank/DDBJ whole genome shotgun (WGS) entry which is preliminary data.</text>
</comment>
<dbReference type="HOGENOM" id="CLU_115284_1_0_10"/>
<accession>A0A069QK91</accession>
<dbReference type="InterPro" id="IPR045724">
    <property type="entry name" value="DUF6078"/>
</dbReference>
<dbReference type="Pfam" id="PF19555">
    <property type="entry name" value="DUF6078"/>
    <property type="match status" value="1"/>
</dbReference>
<proteinExistence type="predicted"/>
<sequence>MYLCKPNINNMNITYQQIPNGWPVCFLNECKFKAQCLRYLAGQTVPNDVKTIETVMPAMVKQDACTMFRKVEKVHVALGFSKIFRDVKACHIARMRAEMAYYLGGKSTFYRYLHGERALSPEQQTWIRDLFLDYGYNEEVNFDGYEYRFRFYDDCI</sequence>
<name>A0A069QK91_HOYLO</name>
<dbReference type="Proteomes" id="UP000027442">
    <property type="component" value="Unassembled WGS sequence"/>
</dbReference>
<organism evidence="1 2">
    <name type="scientific">Hoylesella loescheii DSM 19665 = JCM 12249 = ATCC 15930</name>
    <dbReference type="NCBI Taxonomy" id="1122985"/>
    <lineage>
        <taxon>Bacteria</taxon>
        <taxon>Pseudomonadati</taxon>
        <taxon>Bacteroidota</taxon>
        <taxon>Bacteroidia</taxon>
        <taxon>Bacteroidales</taxon>
        <taxon>Prevotellaceae</taxon>
        <taxon>Hoylesella</taxon>
    </lineage>
</organism>
<dbReference type="AlphaFoldDB" id="A0A069QK91"/>
<gene>
    <name evidence="1" type="ORF">HMPREF1991_00689</name>
</gene>
<reference evidence="1 2" key="1">
    <citation type="submission" date="2013-08" db="EMBL/GenBank/DDBJ databases">
        <authorList>
            <person name="Weinstock G."/>
            <person name="Sodergren E."/>
            <person name="Wylie T."/>
            <person name="Fulton L."/>
            <person name="Fulton R."/>
            <person name="Fronick C."/>
            <person name="O'Laughlin M."/>
            <person name="Godfrey J."/>
            <person name="Miner T."/>
            <person name="Herter B."/>
            <person name="Appelbaum E."/>
            <person name="Cordes M."/>
            <person name="Lek S."/>
            <person name="Wollam A."/>
            <person name="Pepin K.H."/>
            <person name="Palsikar V.B."/>
            <person name="Mitreva M."/>
            <person name="Wilson R.K."/>
        </authorList>
    </citation>
    <scope>NUCLEOTIDE SEQUENCE [LARGE SCALE GENOMIC DNA]</scope>
    <source>
        <strain evidence="1 2">ATCC 15930</strain>
    </source>
</reference>
<protein>
    <submittedName>
        <fullName evidence="1">Uncharacterized protein</fullName>
    </submittedName>
</protein>
<dbReference type="EMBL" id="JNGW01000023">
    <property type="protein sequence ID" value="KDR53215.1"/>
    <property type="molecule type" value="Genomic_DNA"/>
</dbReference>